<dbReference type="Pfam" id="PF08241">
    <property type="entry name" value="Methyltransf_11"/>
    <property type="match status" value="1"/>
</dbReference>
<dbReference type="OrthoDB" id="2013972at2759"/>
<name>A0A6A6D0E9_ZASCE</name>
<dbReference type="GO" id="GO:0008757">
    <property type="term" value="F:S-adenosylmethionine-dependent methyltransferase activity"/>
    <property type="evidence" value="ECO:0007669"/>
    <property type="project" value="InterPro"/>
</dbReference>
<evidence type="ECO:0000313" key="2">
    <source>
        <dbReference type="EMBL" id="KAF2172483.1"/>
    </source>
</evidence>
<gene>
    <name evidence="2" type="ORF">M409DRAFT_50175</name>
</gene>
<sequence>MAKIYQQLTVTISAKPIGALLSRLNELRSFSTATGVHDNGTGPGPIISRVIEDYGSKIPSECVLSASDFSPAMIEQVDNKKKEQVDADPESLWKRVETSVLDAQELKGIPDDSRSHVTAGWVYFMTPDPQKCLSESKRVLAKDGVLALSSWKGSQWLDVMSLVEEIRPETKAMEGIPKVWMETDGVKGELEKAGFRDVESAEVGVEMTLEEYGPFLDLLTTKMPHMIALTKDYSEEERQRLRNIMLAKVKEFAPTLPGTLHGTSIVAFGRK</sequence>
<dbReference type="RefSeq" id="XP_033673372.1">
    <property type="nucleotide sequence ID" value="XM_033811468.1"/>
</dbReference>
<dbReference type="SUPFAM" id="SSF53335">
    <property type="entry name" value="S-adenosyl-L-methionine-dependent methyltransferases"/>
    <property type="match status" value="1"/>
</dbReference>
<dbReference type="CDD" id="cd02440">
    <property type="entry name" value="AdoMet_MTases"/>
    <property type="match status" value="1"/>
</dbReference>
<keyword evidence="3" id="KW-1185">Reference proteome</keyword>
<protein>
    <recommendedName>
        <fullName evidence="1">Methyltransferase type 11 domain-containing protein</fullName>
    </recommendedName>
</protein>
<feature type="domain" description="Methyltransferase type 11" evidence="1">
    <location>
        <begin position="55"/>
        <end position="147"/>
    </location>
</feature>
<dbReference type="AlphaFoldDB" id="A0A6A6D0E9"/>
<reference evidence="2" key="1">
    <citation type="journal article" date="2020" name="Stud. Mycol.">
        <title>101 Dothideomycetes genomes: a test case for predicting lifestyles and emergence of pathogens.</title>
        <authorList>
            <person name="Haridas S."/>
            <person name="Albert R."/>
            <person name="Binder M."/>
            <person name="Bloem J."/>
            <person name="Labutti K."/>
            <person name="Salamov A."/>
            <person name="Andreopoulos B."/>
            <person name="Baker S."/>
            <person name="Barry K."/>
            <person name="Bills G."/>
            <person name="Bluhm B."/>
            <person name="Cannon C."/>
            <person name="Castanera R."/>
            <person name="Culley D."/>
            <person name="Daum C."/>
            <person name="Ezra D."/>
            <person name="Gonzalez J."/>
            <person name="Henrissat B."/>
            <person name="Kuo A."/>
            <person name="Liang C."/>
            <person name="Lipzen A."/>
            <person name="Lutzoni F."/>
            <person name="Magnuson J."/>
            <person name="Mondo S."/>
            <person name="Nolan M."/>
            <person name="Ohm R."/>
            <person name="Pangilinan J."/>
            <person name="Park H.-J."/>
            <person name="Ramirez L."/>
            <person name="Alfaro M."/>
            <person name="Sun H."/>
            <person name="Tritt A."/>
            <person name="Yoshinaga Y."/>
            <person name="Zwiers L.-H."/>
            <person name="Turgeon B."/>
            <person name="Goodwin S."/>
            <person name="Spatafora J."/>
            <person name="Crous P."/>
            <person name="Grigoriev I."/>
        </authorList>
    </citation>
    <scope>NUCLEOTIDE SEQUENCE</scope>
    <source>
        <strain evidence="2">ATCC 36951</strain>
    </source>
</reference>
<dbReference type="Proteomes" id="UP000799537">
    <property type="component" value="Unassembled WGS sequence"/>
</dbReference>
<dbReference type="GeneID" id="54564740"/>
<dbReference type="InterPro" id="IPR029063">
    <property type="entry name" value="SAM-dependent_MTases_sf"/>
</dbReference>
<dbReference type="InterPro" id="IPR013216">
    <property type="entry name" value="Methyltransf_11"/>
</dbReference>
<dbReference type="EMBL" id="ML993581">
    <property type="protein sequence ID" value="KAF2172483.1"/>
    <property type="molecule type" value="Genomic_DNA"/>
</dbReference>
<organism evidence="2 3">
    <name type="scientific">Zasmidium cellare ATCC 36951</name>
    <dbReference type="NCBI Taxonomy" id="1080233"/>
    <lineage>
        <taxon>Eukaryota</taxon>
        <taxon>Fungi</taxon>
        <taxon>Dikarya</taxon>
        <taxon>Ascomycota</taxon>
        <taxon>Pezizomycotina</taxon>
        <taxon>Dothideomycetes</taxon>
        <taxon>Dothideomycetidae</taxon>
        <taxon>Mycosphaerellales</taxon>
        <taxon>Mycosphaerellaceae</taxon>
        <taxon>Zasmidium</taxon>
    </lineage>
</organism>
<proteinExistence type="predicted"/>
<dbReference type="Gene3D" id="3.40.50.150">
    <property type="entry name" value="Vaccinia Virus protein VP39"/>
    <property type="match status" value="1"/>
</dbReference>
<evidence type="ECO:0000259" key="1">
    <source>
        <dbReference type="Pfam" id="PF08241"/>
    </source>
</evidence>
<evidence type="ECO:0000313" key="3">
    <source>
        <dbReference type="Proteomes" id="UP000799537"/>
    </source>
</evidence>
<accession>A0A6A6D0E9</accession>